<evidence type="ECO:0000313" key="2">
    <source>
        <dbReference type="EMBL" id="MFC5134217.1"/>
    </source>
</evidence>
<dbReference type="EMBL" id="JBHSKV010000007">
    <property type="protein sequence ID" value="MFC5134217.1"/>
    <property type="molecule type" value="Genomic_DNA"/>
</dbReference>
<comment type="caution">
    <text evidence="2">The sequence shown here is derived from an EMBL/GenBank/DDBJ whole genome shotgun (WGS) entry which is preliminary data.</text>
</comment>
<proteinExistence type="predicted"/>
<keyword evidence="1" id="KW-1133">Transmembrane helix</keyword>
<keyword evidence="1" id="KW-0812">Transmembrane</keyword>
<dbReference type="AlphaFoldDB" id="A0ABD5QPK5"/>
<name>A0ABD5QPK5_9EURY</name>
<evidence type="ECO:0000256" key="1">
    <source>
        <dbReference type="SAM" id="Phobius"/>
    </source>
</evidence>
<accession>A0ABD5QPK5</accession>
<organism evidence="2 3">
    <name type="scientific">Halorubrum glutamatedens</name>
    <dbReference type="NCBI Taxonomy" id="2707018"/>
    <lineage>
        <taxon>Archaea</taxon>
        <taxon>Methanobacteriati</taxon>
        <taxon>Methanobacteriota</taxon>
        <taxon>Stenosarchaea group</taxon>
        <taxon>Halobacteria</taxon>
        <taxon>Halobacteriales</taxon>
        <taxon>Haloferacaceae</taxon>
        <taxon>Halorubrum</taxon>
    </lineage>
</organism>
<reference evidence="2 3" key="1">
    <citation type="journal article" date="2019" name="Int. J. Syst. Evol. Microbiol.">
        <title>The Global Catalogue of Microorganisms (GCM) 10K type strain sequencing project: providing services to taxonomists for standard genome sequencing and annotation.</title>
        <authorList>
            <consortium name="The Broad Institute Genomics Platform"/>
            <consortium name="The Broad Institute Genome Sequencing Center for Infectious Disease"/>
            <person name="Wu L."/>
            <person name="Ma J."/>
        </authorList>
    </citation>
    <scope>NUCLEOTIDE SEQUENCE [LARGE SCALE GENOMIC DNA]</scope>
    <source>
        <strain evidence="2 3">CGMCC 1.16026</strain>
    </source>
</reference>
<sequence length="87" mass="9243">MRAHLLLAAGILGLIEAVAPGPLVRVLTRVAYRNAEDAEPKPWVLTAAQIEGAVIVAGALVGLFRLARTGSSEPDRRDDPSIESRSE</sequence>
<gene>
    <name evidence="2" type="ORF">ACFPJA_05725</name>
</gene>
<keyword evidence="3" id="KW-1185">Reference proteome</keyword>
<protein>
    <submittedName>
        <fullName evidence="2">Uncharacterized protein</fullName>
    </submittedName>
</protein>
<feature type="transmembrane region" description="Helical" evidence="1">
    <location>
        <begin position="44"/>
        <end position="67"/>
    </location>
</feature>
<dbReference type="RefSeq" id="WP_122104484.1">
    <property type="nucleotide sequence ID" value="NZ_JBHSKV010000007.1"/>
</dbReference>
<keyword evidence="1" id="KW-0472">Membrane</keyword>
<evidence type="ECO:0000313" key="3">
    <source>
        <dbReference type="Proteomes" id="UP001596145"/>
    </source>
</evidence>
<dbReference type="Proteomes" id="UP001596145">
    <property type="component" value="Unassembled WGS sequence"/>
</dbReference>